<dbReference type="EMBL" id="NRGR01000020">
    <property type="protein sequence ID" value="PCC38762.1"/>
    <property type="molecule type" value="Genomic_DNA"/>
</dbReference>
<dbReference type="GO" id="GO:0005524">
    <property type="term" value="F:ATP binding"/>
    <property type="evidence" value="ECO:0007669"/>
    <property type="project" value="UniProtKB-KW"/>
</dbReference>
<protein>
    <submittedName>
        <fullName evidence="1">ATP-binding protein</fullName>
    </submittedName>
</protein>
<proteinExistence type="predicted"/>
<organism evidence="1 2">
    <name type="scientific">Brachybacterium alimentarium</name>
    <dbReference type="NCBI Taxonomy" id="47845"/>
    <lineage>
        <taxon>Bacteria</taxon>
        <taxon>Bacillati</taxon>
        <taxon>Actinomycetota</taxon>
        <taxon>Actinomycetes</taxon>
        <taxon>Micrococcales</taxon>
        <taxon>Dermabacteraceae</taxon>
        <taxon>Brachybacterium</taxon>
    </lineage>
</organism>
<dbReference type="RefSeq" id="WP_096164140.1">
    <property type="nucleotide sequence ID" value="NZ_BAAAIQ010000005.1"/>
</dbReference>
<dbReference type="Pfam" id="PF11305">
    <property type="entry name" value="DUF3107"/>
    <property type="match status" value="1"/>
</dbReference>
<keyword evidence="1" id="KW-0547">Nucleotide-binding</keyword>
<dbReference type="Proteomes" id="UP000218598">
    <property type="component" value="Unassembled WGS sequence"/>
</dbReference>
<dbReference type="GeneID" id="95326806"/>
<keyword evidence="2" id="KW-1185">Reference proteome</keyword>
<evidence type="ECO:0000313" key="1">
    <source>
        <dbReference type="EMBL" id="PCC38762.1"/>
    </source>
</evidence>
<dbReference type="OrthoDB" id="3268468at2"/>
<sequence>MEIRIGIQHSPREIVIESAEKTDELLERLSTAIADGSPVTLVDEKGRTVLVPGAKVAFAELSTEEPRRVGFLG</sequence>
<accession>A0A2A3YG64</accession>
<keyword evidence="1" id="KW-0067">ATP-binding</keyword>
<comment type="caution">
    <text evidence="1">The sequence shown here is derived from an EMBL/GenBank/DDBJ whole genome shotgun (WGS) entry which is preliminary data.</text>
</comment>
<dbReference type="AlphaFoldDB" id="A0A2A3YG64"/>
<reference evidence="1 2" key="1">
    <citation type="journal article" date="2017" name="Elife">
        <title>Extensive horizontal gene transfer in cheese-associated bacteria.</title>
        <authorList>
            <person name="Bonham K.S."/>
            <person name="Wolfe B.E."/>
            <person name="Dutton R.J."/>
        </authorList>
    </citation>
    <scope>NUCLEOTIDE SEQUENCE [LARGE SCALE GENOMIC DNA]</scope>
    <source>
        <strain evidence="1 2">341_9</strain>
    </source>
</reference>
<dbReference type="InterPro" id="IPR021456">
    <property type="entry name" value="DUF3107"/>
</dbReference>
<evidence type="ECO:0000313" key="2">
    <source>
        <dbReference type="Proteomes" id="UP000218598"/>
    </source>
</evidence>
<name>A0A2A3YG64_9MICO</name>
<gene>
    <name evidence="1" type="ORF">CIK66_12605</name>
</gene>